<keyword evidence="1" id="KW-1133">Transmembrane helix</keyword>
<feature type="transmembrane region" description="Helical" evidence="1">
    <location>
        <begin position="116"/>
        <end position="139"/>
    </location>
</feature>
<reference evidence="2" key="1">
    <citation type="submission" date="2021-06" db="EMBL/GenBank/DDBJ databases">
        <authorList>
            <person name="Kallberg Y."/>
            <person name="Tangrot J."/>
            <person name="Rosling A."/>
        </authorList>
    </citation>
    <scope>NUCLEOTIDE SEQUENCE</scope>
    <source>
        <strain evidence="2">BR232B</strain>
    </source>
</reference>
<dbReference type="Proteomes" id="UP000789739">
    <property type="component" value="Unassembled WGS sequence"/>
</dbReference>
<accession>A0A9N9BEL6</accession>
<comment type="caution">
    <text evidence="2">The sequence shown here is derived from an EMBL/GenBank/DDBJ whole genome shotgun (WGS) entry which is preliminary data.</text>
</comment>
<feature type="transmembrane region" description="Helical" evidence="1">
    <location>
        <begin position="238"/>
        <end position="261"/>
    </location>
</feature>
<evidence type="ECO:0000313" key="2">
    <source>
        <dbReference type="EMBL" id="CAG8563163.1"/>
    </source>
</evidence>
<feature type="transmembrane region" description="Helical" evidence="1">
    <location>
        <begin position="273"/>
        <end position="294"/>
    </location>
</feature>
<protein>
    <submittedName>
        <fullName evidence="2">6067_t:CDS:1</fullName>
    </submittedName>
</protein>
<feature type="transmembrane region" description="Helical" evidence="1">
    <location>
        <begin position="6"/>
        <end position="27"/>
    </location>
</feature>
<keyword evidence="1" id="KW-0472">Membrane</keyword>
<feature type="transmembrane region" description="Helical" evidence="1">
    <location>
        <begin position="151"/>
        <end position="170"/>
    </location>
</feature>
<evidence type="ECO:0000313" key="3">
    <source>
        <dbReference type="Proteomes" id="UP000789739"/>
    </source>
</evidence>
<dbReference type="EMBL" id="CAJVPI010000691">
    <property type="protein sequence ID" value="CAG8563163.1"/>
    <property type="molecule type" value="Genomic_DNA"/>
</dbReference>
<evidence type="ECO:0000256" key="1">
    <source>
        <dbReference type="SAM" id="Phobius"/>
    </source>
</evidence>
<gene>
    <name evidence="2" type="ORF">PBRASI_LOCUS5699</name>
</gene>
<proteinExistence type="predicted"/>
<organism evidence="2 3">
    <name type="scientific">Paraglomus brasilianum</name>
    <dbReference type="NCBI Taxonomy" id="144538"/>
    <lineage>
        <taxon>Eukaryota</taxon>
        <taxon>Fungi</taxon>
        <taxon>Fungi incertae sedis</taxon>
        <taxon>Mucoromycota</taxon>
        <taxon>Glomeromycotina</taxon>
        <taxon>Glomeromycetes</taxon>
        <taxon>Paraglomerales</taxon>
        <taxon>Paraglomeraceae</taxon>
        <taxon>Paraglomus</taxon>
    </lineage>
</organism>
<name>A0A9N9BEL6_9GLOM</name>
<sequence>MDVLQNPIPLYLLGAIPALFVAGHAPFSTLTSKFLHILVCLGCPFTPLFYFLHVEAGVSQDGVDNCAYWLPAAKFEYRDGENGVVRRWPFGFKTKSLDFTRIPDIKARLAECLAKISFLDIFACFVSSYFIFVGIIIGIYRALGPCQEQDWPAIPLLLSWTLPILAVRVFKGKAVVKDPEEALEPIRGYISLNNNGNKKPRDILGTVLFTLLGSIAVNWAVVILTYYTKPQGFGCRSLGLSVVAGVWSFNSILSFIYYYLLNNPPPGVDESPIYLWLCTCGIMTLGFFIFFGVISNNPEWWVAMFGNSCDASCLATSS</sequence>
<keyword evidence="1" id="KW-0812">Transmembrane</keyword>
<dbReference type="OrthoDB" id="2324972at2759"/>
<keyword evidence="3" id="KW-1185">Reference proteome</keyword>
<dbReference type="AlphaFoldDB" id="A0A9N9BEL6"/>
<feature type="transmembrane region" description="Helical" evidence="1">
    <location>
        <begin position="34"/>
        <end position="52"/>
    </location>
</feature>
<feature type="transmembrane region" description="Helical" evidence="1">
    <location>
        <begin position="203"/>
        <end position="226"/>
    </location>
</feature>